<reference evidence="1 2" key="1">
    <citation type="submission" date="2024-03" db="EMBL/GenBank/DDBJ databases">
        <authorList>
            <person name="Martinez-Hernandez J."/>
        </authorList>
    </citation>
    <scope>NUCLEOTIDE SEQUENCE [LARGE SCALE GENOMIC DNA]</scope>
</reference>
<accession>A0AAV1XY33</accession>
<dbReference type="AlphaFoldDB" id="A0AAV1XY33"/>
<sequence>MIVDPEMLEHQTLSISTLLNCNQLSLTKIVSVCGSFFVGNMLDGWFISIGDIQDDQKINCISKRTSKFITFKQYTSCLGFLLSSHLTQSLLFLLSE</sequence>
<dbReference type="Proteomes" id="UP001497480">
    <property type="component" value="Unassembled WGS sequence"/>
</dbReference>
<keyword evidence="2" id="KW-1185">Reference proteome</keyword>
<proteinExistence type="predicted"/>
<comment type="caution">
    <text evidence="1">The sequence shown here is derived from an EMBL/GenBank/DDBJ whole genome shotgun (WGS) entry which is preliminary data.</text>
</comment>
<dbReference type="EMBL" id="CAXHTB010000019">
    <property type="protein sequence ID" value="CAL0325980.1"/>
    <property type="molecule type" value="Genomic_DNA"/>
</dbReference>
<name>A0AAV1XY33_LUPLU</name>
<evidence type="ECO:0000313" key="2">
    <source>
        <dbReference type="Proteomes" id="UP001497480"/>
    </source>
</evidence>
<evidence type="ECO:0000313" key="1">
    <source>
        <dbReference type="EMBL" id="CAL0325980.1"/>
    </source>
</evidence>
<organism evidence="1 2">
    <name type="scientific">Lupinus luteus</name>
    <name type="common">European yellow lupine</name>
    <dbReference type="NCBI Taxonomy" id="3873"/>
    <lineage>
        <taxon>Eukaryota</taxon>
        <taxon>Viridiplantae</taxon>
        <taxon>Streptophyta</taxon>
        <taxon>Embryophyta</taxon>
        <taxon>Tracheophyta</taxon>
        <taxon>Spermatophyta</taxon>
        <taxon>Magnoliopsida</taxon>
        <taxon>eudicotyledons</taxon>
        <taxon>Gunneridae</taxon>
        <taxon>Pentapetalae</taxon>
        <taxon>rosids</taxon>
        <taxon>fabids</taxon>
        <taxon>Fabales</taxon>
        <taxon>Fabaceae</taxon>
        <taxon>Papilionoideae</taxon>
        <taxon>50 kb inversion clade</taxon>
        <taxon>genistoids sensu lato</taxon>
        <taxon>core genistoids</taxon>
        <taxon>Genisteae</taxon>
        <taxon>Lupinus</taxon>
    </lineage>
</organism>
<protein>
    <submittedName>
        <fullName evidence="1">Uncharacterized protein</fullName>
    </submittedName>
</protein>
<gene>
    <name evidence="1" type="ORF">LLUT_LOCUS27040</name>
</gene>